<organism evidence="1 2">
    <name type="scientific">Niallia alba</name>
    <dbReference type="NCBI Taxonomy" id="2729105"/>
    <lineage>
        <taxon>Bacteria</taxon>
        <taxon>Bacillati</taxon>
        <taxon>Bacillota</taxon>
        <taxon>Bacilli</taxon>
        <taxon>Bacillales</taxon>
        <taxon>Bacillaceae</taxon>
        <taxon>Niallia</taxon>
    </lineage>
</organism>
<dbReference type="AlphaFoldDB" id="A0A7Y0K5A8"/>
<evidence type="ECO:0000313" key="1">
    <source>
        <dbReference type="EMBL" id="NMO76060.1"/>
    </source>
</evidence>
<proteinExistence type="predicted"/>
<gene>
    <name evidence="1" type="ORF">HHU08_03375</name>
</gene>
<dbReference type="Proteomes" id="UP000588491">
    <property type="component" value="Unassembled WGS sequence"/>
</dbReference>
<name>A0A7Y0K5A8_9BACI</name>
<sequence length="128" mass="15485">MDLNDIERQLVLINEKLQKPFPYRDTDKIQEDYSNAFSKLSDDDNWLTADFNTYCMNIAGSLSYVLIGKSNKIPKGQIEMLRFSFFEFFKQYRFFEDNITQYDGFYQEYMDFEKARKLLLQYLSTYMK</sequence>
<dbReference type="RefSeq" id="WP_016202198.1">
    <property type="nucleotide sequence ID" value="NZ_JABBPK010000001.1"/>
</dbReference>
<comment type="caution">
    <text evidence="1">The sequence shown here is derived from an EMBL/GenBank/DDBJ whole genome shotgun (WGS) entry which is preliminary data.</text>
</comment>
<dbReference type="Pfam" id="PF14176">
    <property type="entry name" value="YxiJ"/>
    <property type="match status" value="1"/>
</dbReference>
<keyword evidence="2" id="KW-1185">Reference proteome</keyword>
<evidence type="ECO:0008006" key="3">
    <source>
        <dbReference type="Google" id="ProtNLM"/>
    </source>
</evidence>
<protein>
    <recommendedName>
        <fullName evidence="3">YxiJ-like protein</fullName>
    </recommendedName>
</protein>
<dbReference type="InterPro" id="IPR025551">
    <property type="entry name" value="WapI/YxiJ-like"/>
</dbReference>
<dbReference type="EMBL" id="JABBPK010000001">
    <property type="protein sequence ID" value="NMO76060.1"/>
    <property type="molecule type" value="Genomic_DNA"/>
</dbReference>
<evidence type="ECO:0000313" key="2">
    <source>
        <dbReference type="Proteomes" id="UP000588491"/>
    </source>
</evidence>
<accession>A0A7Y0K5A8</accession>
<reference evidence="1 2" key="1">
    <citation type="submission" date="2020-04" db="EMBL/GenBank/DDBJ databases">
        <title>Bacillus sp. UniB3 isolated from commercial digestive syrup.</title>
        <authorList>
            <person name="Thorat V."/>
            <person name="Kirdat K."/>
            <person name="Tiwarekar B."/>
            <person name="Yadav A."/>
        </authorList>
    </citation>
    <scope>NUCLEOTIDE SEQUENCE [LARGE SCALE GENOMIC DNA]</scope>
    <source>
        <strain evidence="1 2">UniB3</strain>
    </source>
</reference>